<evidence type="ECO:0000313" key="1">
    <source>
        <dbReference type="EMBL" id="TYQ00318.1"/>
    </source>
</evidence>
<protein>
    <submittedName>
        <fullName evidence="1">Uncharacterized protein</fullName>
    </submittedName>
</protein>
<dbReference type="EMBL" id="VNIA01000001">
    <property type="protein sequence ID" value="TYQ00318.1"/>
    <property type="molecule type" value="Genomic_DNA"/>
</dbReference>
<sequence>MIFSMFIPKFAIILPRSRKGVPISAEIIPNEPRTGNAV</sequence>
<dbReference type="Proteomes" id="UP000323136">
    <property type="component" value="Unassembled WGS sequence"/>
</dbReference>
<gene>
    <name evidence="1" type="ORF">C7447_101930</name>
</gene>
<reference evidence="1 2" key="1">
    <citation type="submission" date="2019-07" db="EMBL/GenBank/DDBJ databases">
        <title>Genomic Encyclopedia of Type Strains, Phase IV (KMG-IV): sequencing the most valuable type-strain genomes for metagenomic binning, comparative biology and taxonomic classification.</title>
        <authorList>
            <person name="Goeker M."/>
        </authorList>
    </citation>
    <scope>NUCLEOTIDE SEQUENCE [LARGE SCALE GENOMIC DNA]</scope>
    <source>
        <strain evidence="1 2">DSM 18961</strain>
    </source>
</reference>
<name>A0A5S5DWJ9_9FLAO</name>
<keyword evidence="2" id="KW-1185">Reference proteome</keyword>
<accession>A0A5S5DWJ9</accession>
<evidence type="ECO:0000313" key="2">
    <source>
        <dbReference type="Proteomes" id="UP000323136"/>
    </source>
</evidence>
<organism evidence="1 2">
    <name type="scientific">Tenacibaculum adriaticum</name>
    <dbReference type="NCBI Taxonomy" id="413713"/>
    <lineage>
        <taxon>Bacteria</taxon>
        <taxon>Pseudomonadati</taxon>
        <taxon>Bacteroidota</taxon>
        <taxon>Flavobacteriia</taxon>
        <taxon>Flavobacteriales</taxon>
        <taxon>Flavobacteriaceae</taxon>
        <taxon>Tenacibaculum</taxon>
    </lineage>
</organism>
<proteinExistence type="predicted"/>
<dbReference type="AlphaFoldDB" id="A0A5S5DWJ9"/>
<comment type="caution">
    <text evidence="1">The sequence shown here is derived from an EMBL/GenBank/DDBJ whole genome shotgun (WGS) entry which is preliminary data.</text>
</comment>